<feature type="transmembrane region" description="Helical" evidence="6">
    <location>
        <begin position="191"/>
        <end position="213"/>
    </location>
</feature>
<dbReference type="RefSeq" id="WP_378585359.1">
    <property type="nucleotide sequence ID" value="NZ_JBHSKD010000002.1"/>
</dbReference>
<accession>A0ABW0BCR6</accession>
<dbReference type="Pfam" id="PF13631">
    <property type="entry name" value="Cytochrom_B_N_2"/>
    <property type="match status" value="1"/>
</dbReference>
<dbReference type="SUPFAM" id="SSF81342">
    <property type="entry name" value="Transmembrane di-heme cytochromes"/>
    <property type="match status" value="1"/>
</dbReference>
<evidence type="ECO:0000256" key="1">
    <source>
        <dbReference type="ARBA" id="ARBA00001971"/>
    </source>
</evidence>
<dbReference type="EC" id="7.1.1.8" evidence="2"/>
<keyword evidence="6" id="KW-0472">Membrane</keyword>
<dbReference type="PANTHER" id="PTHR19271">
    <property type="entry name" value="CYTOCHROME B"/>
    <property type="match status" value="1"/>
</dbReference>
<comment type="cofactor">
    <cofactor evidence="1">
        <name>heme</name>
        <dbReference type="ChEBI" id="CHEBI:30413"/>
    </cofactor>
</comment>
<feature type="domain" description="Cytochrome b/b6 N-terminal region profile" evidence="7">
    <location>
        <begin position="19"/>
        <end position="222"/>
    </location>
</feature>
<evidence type="ECO:0000256" key="6">
    <source>
        <dbReference type="SAM" id="Phobius"/>
    </source>
</evidence>
<keyword evidence="6" id="KW-1133">Transmembrane helix</keyword>
<protein>
    <recommendedName>
        <fullName evidence="3">Cytochrome bc1 complex cytochrome b subunit</fullName>
        <ecNumber evidence="2">7.1.1.8</ecNumber>
    </recommendedName>
    <alternativeName>
        <fullName evidence="5">Cytochrome bc1 reductase complex subunit QcrB</fullName>
    </alternativeName>
</protein>
<feature type="transmembrane region" description="Helical" evidence="6">
    <location>
        <begin position="129"/>
        <end position="149"/>
    </location>
</feature>
<dbReference type="PANTHER" id="PTHR19271:SF16">
    <property type="entry name" value="CYTOCHROME B"/>
    <property type="match status" value="1"/>
</dbReference>
<keyword evidence="9" id="KW-1185">Reference proteome</keyword>
<sequence length="363" mass="40329">MATIEQPDTGTGRSRLRRVVDVVDERLGIKALEYPVPEHANNLAWSLGGITAFTFFVLVATGILLVQFYSPVPETANESVRDMVTRVWGMRFVRSLHFWAAQAMYVTAALHLLRVFFTGSYKRPREGNWLIGVAMFGLVIFALFTGTVLKWDQEGFEALGHNLEVADLLGGVGVWFSPDFASRVSILVRLYGAHVVIIPGLILVLFTLHALLVKRHRISPHPSLTADDEAEQAPLGEPTEPFTHHLRRIAALGLALTGLLGILAVLVPPAVGPQPVEGLEVTKPPWNFWWMFTLENWFGLPFILYGGGALFLLLVALPFVDRNPHRLWRHRPLAMVIGLIVLLTVVTLTILMAFTTPQTHLGM</sequence>
<feature type="transmembrane region" description="Helical" evidence="6">
    <location>
        <begin position="249"/>
        <end position="271"/>
    </location>
</feature>
<feature type="transmembrane region" description="Helical" evidence="6">
    <location>
        <begin position="43"/>
        <end position="69"/>
    </location>
</feature>
<feature type="transmembrane region" description="Helical" evidence="6">
    <location>
        <begin position="332"/>
        <end position="354"/>
    </location>
</feature>
<evidence type="ECO:0000256" key="5">
    <source>
        <dbReference type="ARBA" id="ARBA00029568"/>
    </source>
</evidence>
<organism evidence="8 9">
    <name type="scientific">Nocardioides taihuensis</name>
    <dbReference type="NCBI Taxonomy" id="1835606"/>
    <lineage>
        <taxon>Bacteria</taxon>
        <taxon>Bacillati</taxon>
        <taxon>Actinomycetota</taxon>
        <taxon>Actinomycetes</taxon>
        <taxon>Propionibacteriales</taxon>
        <taxon>Nocardioidaceae</taxon>
        <taxon>Nocardioides</taxon>
    </lineage>
</organism>
<evidence type="ECO:0000256" key="4">
    <source>
        <dbReference type="ARBA" id="ARBA00029351"/>
    </source>
</evidence>
<dbReference type="EMBL" id="JBHSKD010000002">
    <property type="protein sequence ID" value="MFC5175104.1"/>
    <property type="molecule type" value="Genomic_DNA"/>
</dbReference>
<dbReference type="InterPro" id="IPR036150">
    <property type="entry name" value="Cyt_b/b6_C_sf"/>
</dbReference>
<dbReference type="InterPro" id="IPR005797">
    <property type="entry name" value="Cyt_b/b6_N"/>
</dbReference>
<proteinExistence type="predicted"/>
<feature type="transmembrane region" description="Helical" evidence="6">
    <location>
        <begin position="297"/>
        <end position="320"/>
    </location>
</feature>
<evidence type="ECO:0000313" key="8">
    <source>
        <dbReference type="EMBL" id="MFC5175104.1"/>
    </source>
</evidence>
<dbReference type="InterPro" id="IPR027387">
    <property type="entry name" value="Cytb/b6-like_sf"/>
</dbReference>
<dbReference type="Gene3D" id="1.20.810.10">
    <property type="entry name" value="Cytochrome Bc1 Complex, Chain C"/>
    <property type="match status" value="1"/>
</dbReference>
<comment type="caution">
    <text evidence="8">The sequence shown here is derived from an EMBL/GenBank/DDBJ whole genome shotgun (WGS) entry which is preliminary data.</text>
</comment>
<keyword evidence="6" id="KW-0812">Transmembrane</keyword>
<evidence type="ECO:0000313" key="9">
    <source>
        <dbReference type="Proteomes" id="UP001596087"/>
    </source>
</evidence>
<comment type="catalytic activity">
    <reaction evidence="4">
        <text>a quinol + 2 Fe(III)-[cytochrome c](out) = a quinone + 2 Fe(II)-[cytochrome c](out) + 2 H(+)(out)</text>
        <dbReference type="Rhea" id="RHEA:11484"/>
        <dbReference type="Rhea" id="RHEA-COMP:10350"/>
        <dbReference type="Rhea" id="RHEA-COMP:14399"/>
        <dbReference type="ChEBI" id="CHEBI:15378"/>
        <dbReference type="ChEBI" id="CHEBI:24646"/>
        <dbReference type="ChEBI" id="CHEBI:29033"/>
        <dbReference type="ChEBI" id="CHEBI:29034"/>
        <dbReference type="ChEBI" id="CHEBI:132124"/>
        <dbReference type="EC" id="7.1.1.8"/>
    </reaction>
</comment>
<dbReference type="InterPro" id="IPR016174">
    <property type="entry name" value="Di-haem_cyt_TM"/>
</dbReference>
<evidence type="ECO:0000256" key="3">
    <source>
        <dbReference type="ARBA" id="ARBA00016116"/>
    </source>
</evidence>
<evidence type="ECO:0000256" key="2">
    <source>
        <dbReference type="ARBA" id="ARBA00012951"/>
    </source>
</evidence>
<feature type="transmembrane region" description="Helical" evidence="6">
    <location>
        <begin position="96"/>
        <end position="117"/>
    </location>
</feature>
<gene>
    <name evidence="8" type="ORF">ACFPGP_00380</name>
</gene>
<dbReference type="SUPFAM" id="SSF81648">
    <property type="entry name" value="a domain/subunit of cytochrome bc1 complex (Ubiquinol-cytochrome c reductase)"/>
    <property type="match status" value="1"/>
</dbReference>
<reference evidence="9" key="1">
    <citation type="journal article" date="2019" name="Int. J. Syst. Evol. Microbiol.">
        <title>The Global Catalogue of Microorganisms (GCM) 10K type strain sequencing project: providing services to taxonomists for standard genome sequencing and annotation.</title>
        <authorList>
            <consortium name="The Broad Institute Genomics Platform"/>
            <consortium name="The Broad Institute Genome Sequencing Center for Infectious Disease"/>
            <person name="Wu L."/>
            <person name="Ma J."/>
        </authorList>
    </citation>
    <scope>NUCLEOTIDE SEQUENCE [LARGE SCALE GENOMIC DNA]</scope>
    <source>
        <strain evidence="9">DFY41</strain>
    </source>
</reference>
<dbReference type="PROSITE" id="PS51002">
    <property type="entry name" value="CYTB_NTER"/>
    <property type="match status" value="1"/>
</dbReference>
<evidence type="ECO:0000259" key="7">
    <source>
        <dbReference type="PROSITE" id="PS51002"/>
    </source>
</evidence>
<dbReference type="Proteomes" id="UP001596087">
    <property type="component" value="Unassembled WGS sequence"/>
</dbReference>
<name>A0ABW0BCR6_9ACTN</name>